<dbReference type="EMBL" id="JAALLT010000004">
    <property type="protein sequence ID" value="NGP77841.1"/>
    <property type="molecule type" value="Genomic_DNA"/>
</dbReference>
<dbReference type="PROSITE" id="PS51257">
    <property type="entry name" value="PROKAR_LIPOPROTEIN"/>
    <property type="match status" value="1"/>
</dbReference>
<keyword evidence="2" id="KW-1185">Reference proteome</keyword>
<protein>
    <submittedName>
        <fullName evidence="1">ScyD/ScyE family protein</fullName>
    </submittedName>
</protein>
<proteinExistence type="predicted"/>
<sequence>MQFLKNGISLLVIVIFVYILAGCNDVATNADKDQALTIDASKAKKSEQMDRRADSYTFNPPVFSIDATPSGGIILAETVFPGTEVPPPGTSTTVVKEIQINGKVKTVTELTTVTNSPINGLESIGNGNFFATGGGLDKAVGAKVFHASNGSQRLIGDIEKYETDNDPDANAGLGWKIPACEENPGAGFTAGPQSNPYGVASLGGNEALVADAAGNALYWTKANGQLELVATLTPPTESGIGSSNSEDWLVLFPLGEESNCYVQPVATSVAVGPNGDYYVGELTGVTPTNIGLEEDGPTTGLSRIWRIDAGARDAICPSDQCEVVASGLTSVLDLEFGADGWLYLVEYDKNGWFPATQTPPVTAGGTIKRCDVLGGGDCEVVYGSDETVIYPSGITFDKWNTLWLLKENLFNPTVMKVSLD</sequence>
<organism evidence="1 2">
    <name type="scientific">Halalkalibaculum roseum</name>
    <dbReference type="NCBI Taxonomy" id="2709311"/>
    <lineage>
        <taxon>Bacteria</taxon>
        <taxon>Pseudomonadati</taxon>
        <taxon>Balneolota</taxon>
        <taxon>Balneolia</taxon>
        <taxon>Balneolales</taxon>
        <taxon>Balneolaceae</taxon>
        <taxon>Halalkalibaculum</taxon>
    </lineage>
</organism>
<gene>
    <name evidence="1" type="ORF">G3570_14430</name>
</gene>
<dbReference type="Proteomes" id="UP000473278">
    <property type="component" value="Unassembled WGS sequence"/>
</dbReference>
<dbReference type="NCBIfam" id="NF033206">
    <property type="entry name" value="ScyE_fam"/>
    <property type="match status" value="1"/>
</dbReference>
<evidence type="ECO:0000313" key="1">
    <source>
        <dbReference type="EMBL" id="NGP77841.1"/>
    </source>
</evidence>
<evidence type="ECO:0000313" key="2">
    <source>
        <dbReference type="Proteomes" id="UP000473278"/>
    </source>
</evidence>
<dbReference type="SUPFAM" id="SSF63829">
    <property type="entry name" value="Calcium-dependent phosphotriesterase"/>
    <property type="match status" value="1"/>
</dbReference>
<dbReference type="AlphaFoldDB" id="A0A6M1SR06"/>
<name>A0A6M1SR06_9BACT</name>
<dbReference type="RefSeq" id="WP_165143538.1">
    <property type="nucleotide sequence ID" value="NZ_JAALLT010000004.1"/>
</dbReference>
<reference evidence="1 2" key="1">
    <citation type="submission" date="2020-02" db="EMBL/GenBank/DDBJ databases">
        <title>Balneolaceae bacterium YR4-1, complete genome.</title>
        <authorList>
            <person name="Li Y."/>
            <person name="Wu S."/>
        </authorList>
    </citation>
    <scope>NUCLEOTIDE SEQUENCE [LARGE SCALE GENOMIC DNA]</scope>
    <source>
        <strain evidence="1 2">YR4-1</strain>
    </source>
</reference>
<dbReference type="InterPro" id="IPR048031">
    <property type="entry name" value="ScyD/ScyE-like"/>
</dbReference>
<comment type="caution">
    <text evidence="1">The sequence shown here is derived from an EMBL/GenBank/DDBJ whole genome shotgun (WGS) entry which is preliminary data.</text>
</comment>
<accession>A0A6M1SR06</accession>